<name>A0A9N7YLB8_PLEPL</name>
<evidence type="ECO:0000313" key="2">
    <source>
        <dbReference type="Proteomes" id="UP001153269"/>
    </source>
</evidence>
<dbReference type="EMBL" id="CADEAL010001148">
    <property type="protein sequence ID" value="CAB1429556.1"/>
    <property type="molecule type" value="Genomic_DNA"/>
</dbReference>
<comment type="caution">
    <text evidence="1">The sequence shown here is derived from an EMBL/GenBank/DDBJ whole genome shotgun (WGS) entry which is preliminary data.</text>
</comment>
<gene>
    <name evidence="1" type="ORF">PLEPLA_LOCUS17534</name>
</gene>
<keyword evidence="2" id="KW-1185">Reference proteome</keyword>
<proteinExistence type="predicted"/>
<dbReference type="AlphaFoldDB" id="A0A9N7YLB8"/>
<protein>
    <submittedName>
        <fullName evidence="1">Uncharacterized protein</fullName>
    </submittedName>
</protein>
<dbReference type="Proteomes" id="UP001153269">
    <property type="component" value="Unassembled WGS sequence"/>
</dbReference>
<reference evidence="1" key="1">
    <citation type="submission" date="2020-03" db="EMBL/GenBank/DDBJ databases">
        <authorList>
            <person name="Weist P."/>
        </authorList>
    </citation>
    <scope>NUCLEOTIDE SEQUENCE</scope>
</reference>
<evidence type="ECO:0000313" key="1">
    <source>
        <dbReference type="EMBL" id="CAB1429556.1"/>
    </source>
</evidence>
<sequence>MLGRGGRFSRFLSRTRTPARDPRFLRRRFRVTGTAGGAAADTDPTVTGTPPAMIIGSVLSTTLSLMWSCTQSIVVHIITTTNSPTPHLHMIQIHIHIGLLDY</sequence>
<accession>A0A9N7YLB8</accession>
<organism evidence="1 2">
    <name type="scientific">Pleuronectes platessa</name>
    <name type="common">European plaice</name>
    <dbReference type="NCBI Taxonomy" id="8262"/>
    <lineage>
        <taxon>Eukaryota</taxon>
        <taxon>Metazoa</taxon>
        <taxon>Chordata</taxon>
        <taxon>Craniata</taxon>
        <taxon>Vertebrata</taxon>
        <taxon>Euteleostomi</taxon>
        <taxon>Actinopterygii</taxon>
        <taxon>Neopterygii</taxon>
        <taxon>Teleostei</taxon>
        <taxon>Neoteleostei</taxon>
        <taxon>Acanthomorphata</taxon>
        <taxon>Carangaria</taxon>
        <taxon>Pleuronectiformes</taxon>
        <taxon>Pleuronectoidei</taxon>
        <taxon>Pleuronectidae</taxon>
        <taxon>Pleuronectes</taxon>
    </lineage>
</organism>